<dbReference type="EMBL" id="RXGA01000003">
    <property type="protein sequence ID" value="RWX72832.1"/>
    <property type="molecule type" value="Genomic_DNA"/>
</dbReference>
<evidence type="ECO:0000256" key="1">
    <source>
        <dbReference type="ARBA" id="ARBA00022448"/>
    </source>
</evidence>
<dbReference type="Pfam" id="PF00584">
    <property type="entry name" value="SecE"/>
    <property type="match status" value="1"/>
</dbReference>
<keyword evidence="4 8" id="KW-1133">Transmembrane helix</keyword>
<evidence type="ECO:0000313" key="9">
    <source>
        <dbReference type="EMBL" id="RWX72832.1"/>
    </source>
</evidence>
<dbReference type="GO" id="GO:0006605">
    <property type="term" value="P:protein targeting"/>
    <property type="evidence" value="ECO:0007669"/>
    <property type="project" value="UniProtKB-UniRule"/>
</dbReference>
<keyword evidence="5 8" id="KW-0811">Translocation</keyword>
<evidence type="ECO:0000256" key="6">
    <source>
        <dbReference type="ARBA" id="ARBA00023136"/>
    </source>
</evidence>
<comment type="subunit">
    <text evidence="8">Component of the Sec protein translocase complex. Heterotrimer consisting of SecY (alpha), SecG (beta) and SecE (gamma) subunits. The heterotrimers can form oligomers, although 1 heterotrimer is thought to be able to translocate proteins. Interacts with the ribosome. May interact with SecDF, and other proteins may be involved.</text>
</comment>
<keyword evidence="8" id="KW-1003">Cell membrane</keyword>
<evidence type="ECO:0000256" key="4">
    <source>
        <dbReference type="ARBA" id="ARBA00022989"/>
    </source>
</evidence>
<evidence type="ECO:0000313" key="10">
    <source>
        <dbReference type="Proteomes" id="UP000288215"/>
    </source>
</evidence>
<accession>A0A3S3TR69</accession>
<comment type="subcellular location">
    <subcellularLocation>
        <location evidence="8">Cell membrane</location>
        <topology evidence="8">Single-pass membrane protein</topology>
    </subcellularLocation>
    <subcellularLocation>
        <location evidence="7">Endomembrane system</location>
        <topology evidence="7">Single-pass membrane protein</topology>
    </subcellularLocation>
</comment>
<dbReference type="Proteomes" id="UP000288215">
    <property type="component" value="Unassembled WGS sequence"/>
</dbReference>
<name>A0A3S3TR69_METS7</name>
<evidence type="ECO:0000256" key="2">
    <source>
        <dbReference type="ARBA" id="ARBA00022692"/>
    </source>
</evidence>
<dbReference type="GO" id="GO:0005886">
    <property type="term" value="C:plasma membrane"/>
    <property type="evidence" value="ECO:0007669"/>
    <property type="project" value="UniProtKB-SubCell"/>
</dbReference>
<dbReference type="GO" id="GO:0008320">
    <property type="term" value="F:protein transmembrane transporter activity"/>
    <property type="evidence" value="ECO:0007669"/>
    <property type="project" value="UniProtKB-UniRule"/>
</dbReference>
<proteinExistence type="inferred from homology"/>
<evidence type="ECO:0000256" key="3">
    <source>
        <dbReference type="ARBA" id="ARBA00022927"/>
    </source>
</evidence>
<evidence type="ECO:0000256" key="8">
    <source>
        <dbReference type="HAMAP-Rule" id="MF_00422"/>
    </source>
</evidence>
<dbReference type="InterPro" id="IPR023391">
    <property type="entry name" value="Prot_translocase_SecE_dom_sf"/>
</dbReference>
<keyword evidence="3 8" id="KW-0653">Protein transport</keyword>
<feature type="transmembrane region" description="Helical" evidence="8">
    <location>
        <begin position="27"/>
        <end position="56"/>
    </location>
</feature>
<organism evidence="9 10">
    <name type="scientific">Methanosuratincola subterraneus</name>
    <dbReference type="NCBI Taxonomy" id="2593994"/>
    <lineage>
        <taxon>Archaea</taxon>
        <taxon>Thermoproteota</taxon>
        <taxon>Methanosuratincolia</taxon>
        <taxon>Candidatus Methanomethylicales</taxon>
        <taxon>Candidatus Methanomethylicaceae</taxon>
        <taxon>Candidatus Methanosuratincola (ex Vanwonterghem et al. 2016)</taxon>
    </lineage>
</organism>
<dbReference type="NCBIfam" id="TIGR00327">
    <property type="entry name" value="secE_euk_arch"/>
    <property type="match status" value="1"/>
</dbReference>
<dbReference type="InterPro" id="IPR008158">
    <property type="entry name" value="Translocase_Sec61-g"/>
</dbReference>
<dbReference type="GO" id="GO:0065002">
    <property type="term" value="P:intracellular protein transmembrane transport"/>
    <property type="evidence" value="ECO:0007669"/>
    <property type="project" value="UniProtKB-UniRule"/>
</dbReference>
<evidence type="ECO:0000256" key="5">
    <source>
        <dbReference type="ARBA" id="ARBA00023010"/>
    </source>
</evidence>
<dbReference type="SUPFAM" id="SSF103456">
    <property type="entry name" value="Preprotein translocase SecE subunit"/>
    <property type="match status" value="1"/>
</dbReference>
<comment type="similarity">
    <text evidence="8">Belongs to the SecE/SEC61-gamma family.</text>
</comment>
<dbReference type="HAMAP" id="MF_00422">
    <property type="entry name" value="SecE"/>
    <property type="match status" value="1"/>
</dbReference>
<evidence type="ECO:0000256" key="7">
    <source>
        <dbReference type="ARBA" id="ARBA00037847"/>
    </source>
</evidence>
<comment type="function">
    <text evidence="8">Essential subunit of the Sec protein translocation channel SecYEG. Clamps together the 2 halves of SecY. May contact the channel plug during translocation.</text>
</comment>
<keyword evidence="1 8" id="KW-0813">Transport</keyword>
<protein>
    <recommendedName>
        <fullName evidence="8">Protein translocase subunit SecE</fullName>
    </recommendedName>
    <alternativeName>
        <fullName evidence="8">Protein transport protein Sec61 gamma subunit homolog</fullName>
    </alternativeName>
</protein>
<dbReference type="AlphaFoldDB" id="A0A3S3TR69"/>
<dbReference type="GO" id="GO:0009306">
    <property type="term" value="P:protein secretion"/>
    <property type="evidence" value="ECO:0007669"/>
    <property type="project" value="UniProtKB-UniRule"/>
</dbReference>
<reference evidence="9 10" key="1">
    <citation type="submission" date="2018-12" db="EMBL/GenBank/DDBJ databases">
        <title>The complete genome of the methanogenic archaea of the candidate phylum Verstraetearchaeota, obtained from the metagenome of underground thermal water.</title>
        <authorList>
            <person name="Kadnikov V.V."/>
            <person name="Mardanov A.V."/>
            <person name="Beletsky A.V."/>
            <person name="Karnachuk O.V."/>
            <person name="Ravin N.V."/>
        </authorList>
    </citation>
    <scope>NUCLEOTIDE SEQUENCE [LARGE SCALE GENOMIC DNA]</scope>
    <source>
        <strain evidence="9">Ch88</strain>
    </source>
</reference>
<keyword evidence="6 8" id="KW-0472">Membrane</keyword>
<keyword evidence="2 8" id="KW-0812">Transmembrane</keyword>
<dbReference type="GO" id="GO:0012505">
    <property type="term" value="C:endomembrane system"/>
    <property type="evidence" value="ECO:0007669"/>
    <property type="project" value="UniProtKB-SubCell"/>
</dbReference>
<comment type="caution">
    <text evidence="9">The sequence shown here is derived from an EMBL/GenBank/DDBJ whole genome shotgun (WGS) entry which is preliminary data.</text>
</comment>
<dbReference type="InterPro" id="IPR001901">
    <property type="entry name" value="Translocase_SecE/Sec61-g"/>
</dbReference>
<dbReference type="Gene3D" id="1.20.5.820">
    <property type="entry name" value="Preprotein translocase SecE subunit"/>
    <property type="match status" value="1"/>
</dbReference>
<gene>
    <name evidence="8" type="primary">secE</name>
    <name evidence="9" type="ORF">Metus_0806</name>
</gene>
<sequence>MGLSESLRSIGKVLKLSRKPDMDELKLSLKICFLGMIAVGIFGFIIQLIASLLLGIRG</sequence>